<sequence length="97" mass="11699">MQYYQKRKTKLVRDASRHAHVYVPGPPSTGRRKKRQCFLIQTQPKSNYVFHHYFPHERGVPEFSRRMEVVEAIKAKFEEKYKMKEAKAIDQRKFVAE</sequence>
<dbReference type="AlphaFoldDB" id="A0A4Z1INB5"/>
<reference evidence="1 2" key="1">
    <citation type="submission" date="2017-12" db="EMBL/GenBank/DDBJ databases">
        <title>Comparative genomics of Botrytis spp.</title>
        <authorList>
            <person name="Valero-Jimenez C.A."/>
            <person name="Tapia P."/>
            <person name="Veloso J."/>
            <person name="Silva-Moreno E."/>
            <person name="Staats M."/>
            <person name="Valdes J.H."/>
            <person name="Van Kan J.A.L."/>
        </authorList>
    </citation>
    <scope>NUCLEOTIDE SEQUENCE [LARGE SCALE GENOMIC DNA]</scope>
    <source>
        <strain evidence="1 2">MUCL2120</strain>
    </source>
</reference>
<dbReference type="Proteomes" id="UP000297452">
    <property type="component" value="Unassembled WGS sequence"/>
</dbReference>
<dbReference type="EMBL" id="PQXJ01000186">
    <property type="protein sequence ID" value="TGO58187.1"/>
    <property type="molecule type" value="Genomic_DNA"/>
</dbReference>
<keyword evidence="2" id="KW-1185">Reference proteome</keyword>
<proteinExistence type="predicted"/>
<dbReference type="OrthoDB" id="10635524at2759"/>
<protein>
    <submittedName>
        <fullName evidence="1">Uncharacterized protein</fullName>
    </submittedName>
</protein>
<evidence type="ECO:0000313" key="1">
    <source>
        <dbReference type="EMBL" id="TGO58187.1"/>
    </source>
</evidence>
<name>A0A4Z1INB5_9HELO</name>
<organism evidence="1 2">
    <name type="scientific">Botryotinia narcissicola</name>
    <dbReference type="NCBI Taxonomy" id="278944"/>
    <lineage>
        <taxon>Eukaryota</taxon>
        <taxon>Fungi</taxon>
        <taxon>Dikarya</taxon>
        <taxon>Ascomycota</taxon>
        <taxon>Pezizomycotina</taxon>
        <taxon>Leotiomycetes</taxon>
        <taxon>Helotiales</taxon>
        <taxon>Sclerotiniaceae</taxon>
        <taxon>Botryotinia</taxon>
    </lineage>
</organism>
<evidence type="ECO:0000313" key="2">
    <source>
        <dbReference type="Proteomes" id="UP000297452"/>
    </source>
</evidence>
<comment type="caution">
    <text evidence="1">The sequence shown here is derived from an EMBL/GenBank/DDBJ whole genome shotgun (WGS) entry which is preliminary data.</text>
</comment>
<accession>A0A4Z1INB5</accession>
<gene>
    <name evidence="1" type="ORF">BOTNAR_0186g00160</name>
</gene>